<dbReference type="EMBL" id="FMYT01000040">
    <property type="protein sequence ID" value="SDD25915.1"/>
    <property type="molecule type" value="Genomic_DNA"/>
</dbReference>
<evidence type="ECO:0000313" key="3">
    <source>
        <dbReference type="EMBL" id="SDD25915.1"/>
    </source>
</evidence>
<dbReference type="InterPro" id="IPR036457">
    <property type="entry name" value="PPM-type-like_dom_sf"/>
</dbReference>
<reference evidence="4 5" key="2">
    <citation type="submission" date="2019-03" db="EMBL/GenBank/DDBJ databases">
        <title>Deep subsurface shale carbon reservoir microbial communities from Ohio and West Virginia, USA.</title>
        <authorList>
            <person name="Wrighton K."/>
        </authorList>
    </citation>
    <scope>NUCLEOTIDE SEQUENCE [LARGE SCALE GENOMIC DNA]</scope>
    <source>
        <strain evidence="4 5">UTICA-S4D12</strain>
    </source>
</reference>
<dbReference type="Proteomes" id="UP000295758">
    <property type="component" value="Unassembled WGS sequence"/>
</dbReference>
<dbReference type="Pfam" id="PF07228">
    <property type="entry name" value="SpoIIE"/>
    <property type="match status" value="1"/>
</dbReference>
<dbReference type="SMART" id="SM00331">
    <property type="entry name" value="PP2C_SIG"/>
    <property type="match status" value="1"/>
</dbReference>
<dbReference type="PANTHER" id="PTHR43156:SF2">
    <property type="entry name" value="STAGE II SPORULATION PROTEIN E"/>
    <property type="match status" value="1"/>
</dbReference>
<accession>A0A1G6TC89</accession>
<dbReference type="SUPFAM" id="SSF81606">
    <property type="entry name" value="PP2C-like"/>
    <property type="match status" value="1"/>
</dbReference>
<evidence type="ECO:0000313" key="4">
    <source>
        <dbReference type="EMBL" id="TDS35475.1"/>
    </source>
</evidence>
<evidence type="ECO:0000256" key="1">
    <source>
        <dbReference type="ARBA" id="ARBA00022801"/>
    </source>
</evidence>
<dbReference type="PANTHER" id="PTHR43156">
    <property type="entry name" value="STAGE II SPORULATION PROTEIN E-RELATED"/>
    <property type="match status" value="1"/>
</dbReference>
<dbReference type="GO" id="GO:0016791">
    <property type="term" value="F:phosphatase activity"/>
    <property type="evidence" value="ECO:0007669"/>
    <property type="project" value="TreeGrafter"/>
</dbReference>
<protein>
    <submittedName>
        <fullName evidence="3 4">Stage II sporulation protein E</fullName>
    </submittedName>
</protein>
<feature type="domain" description="PPM-type phosphatase" evidence="2">
    <location>
        <begin position="4"/>
        <end position="219"/>
    </location>
</feature>
<dbReference type="InterPro" id="IPR052016">
    <property type="entry name" value="Bact_Sigma-Reg"/>
</dbReference>
<gene>
    <name evidence="4" type="ORF">BY453_101194</name>
    <name evidence="3" type="ORF">SAMN04488597_1407</name>
</gene>
<dbReference type="Gene3D" id="3.60.40.10">
    <property type="entry name" value="PPM-type phosphatase domain"/>
    <property type="match status" value="1"/>
</dbReference>
<organism evidence="3 6">
    <name type="scientific">Halanaerobium congolense</name>
    <dbReference type="NCBI Taxonomy" id="54121"/>
    <lineage>
        <taxon>Bacteria</taxon>
        <taxon>Bacillati</taxon>
        <taxon>Bacillota</taxon>
        <taxon>Clostridia</taxon>
        <taxon>Halanaerobiales</taxon>
        <taxon>Halanaerobiaceae</taxon>
        <taxon>Halanaerobium</taxon>
    </lineage>
</organism>
<dbReference type="Proteomes" id="UP000324896">
    <property type="component" value="Unassembled WGS sequence"/>
</dbReference>
<evidence type="ECO:0000259" key="2">
    <source>
        <dbReference type="SMART" id="SM00331"/>
    </source>
</evidence>
<dbReference type="EMBL" id="SOAA01000001">
    <property type="protein sequence ID" value="TDS35475.1"/>
    <property type="molecule type" value="Genomic_DNA"/>
</dbReference>
<dbReference type="InterPro" id="IPR001932">
    <property type="entry name" value="PPM-type_phosphatase-like_dom"/>
</dbReference>
<evidence type="ECO:0000313" key="5">
    <source>
        <dbReference type="Proteomes" id="UP000295758"/>
    </source>
</evidence>
<evidence type="ECO:0000313" key="6">
    <source>
        <dbReference type="Proteomes" id="UP000324896"/>
    </source>
</evidence>
<dbReference type="AlphaFoldDB" id="A0A1G6TC89"/>
<dbReference type="RefSeq" id="WP_133617990.1">
    <property type="nucleotide sequence ID" value="NZ_FMYT01000040.1"/>
</dbReference>
<sequence>MGLVFEEFYRSVPKAGEEVCGDNVEIIKKENKTIVVLSDGLGSGIKANILSTLTSKIASGLLDKELPLKEILSTILATLPVCEVRGIAYATLAFLIIDQDQQLRLIEIDSPSAFLFRNDKVKKLDYREFELEGKKIKEANFKFQRQDQLFLVSDGVTHAGIGGLLNFGLGWDGVACQIERTVKKNQNDLKYSINKLVKIFNTFYNDQAGDDFTIIGMKYRKKRKLNIWSGPPLKKEDDQVLAKKISEAEGKKIISGGTTAQIAARELNKELEPGLKYYDKDIPPTSKMEGFDLLTEGLLTLNRVLSLLKKYKPGQIPVEGKDGASRFTRLLLESDSVKFFVGRAVNESHQSLNLPINLGIRSQIISQISEQLRRIKKEVKIEWF</sequence>
<name>A0A1G6TC89_9FIRM</name>
<keyword evidence="1" id="KW-0378">Hydrolase</keyword>
<reference evidence="3 6" key="1">
    <citation type="submission" date="2016-10" db="EMBL/GenBank/DDBJ databases">
        <authorList>
            <person name="Varghese N."/>
            <person name="Submissions S."/>
        </authorList>
    </citation>
    <scope>NUCLEOTIDE SEQUENCE [LARGE SCALE GENOMIC DNA]</scope>
    <source>
        <strain evidence="3 6">WG10</strain>
    </source>
</reference>
<proteinExistence type="predicted"/>